<dbReference type="InterPro" id="IPR051533">
    <property type="entry name" value="WaaL-like"/>
</dbReference>
<dbReference type="KEGG" id="cpor:BED41_12685"/>
<feature type="transmembrane region" description="Helical" evidence="5">
    <location>
        <begin position="150"/>
        <end position="170"/>
    </location>
</feature>
<dbReference type="Proteomes" id="UP000093044">
    <property type="component" value="Chromosome"/>
</dbReference>
<evidence type="ECO:0000256" key="4">
    <source>
        <dbReference type="ARBA" id="ARBA00023136"/>
    </source>
</evidence>
<feature type="transmembrane region" description="Helical" evidence="5">
    <location>
        <begin position="228"/>
        <end position="245"/>
    </location>
</feature>
<evidence type="ECO:0000256" key="3">
    <source>
        <dbReference type="ARBA" id="ARBA00022989"/>
    </source>
</evidence>
<reference evidence="7" key="1">
    <citation type="submission" date="2016-08" db="EMBL/GenBank/DDBJ databases">
        <title>Complete genome of Cloacibacillus porcorum.</title>
        <authorList>
            <person name="Looft T."/>
            <person name="Bayles D.O."/>
            <person name="Alt D.P."/>
        </authorList>
    </citation>
    <scope>NUCLEOTIDE SEQUENCE [LARGE SCALE GENOMIC DNA]</scope>
    <source>
        <strain evidence="7">CL-84</strain>
    </source>
</reference>
<feature type="transmembrane region" description="Helical" evidence="5">
    <location>
        <begin position="414"/>
        <end position="432"/>
    </location>
</feature>
<evidence type="ECO:0000313" key="7">
    <source>
        <dbReference type="EMBL" id="ANZ45866.1"/>
    </source>
</evidence>
<evidence type="ECO:0000313" key="8">
    <source>
        <dbReference type="Proteomes" id="UP000093044"/>
    </source>
</evidence>
<evidence type="ECO:0000256" key="5">
    <source>
        <dbReference type="SAM" id="Phobius"/>
    </source>
</evidence>
<protein>
    <recommendedName>
        <fullName evidence="6">O-antigen ligase-related domain-containing protein</fullName>
    </recommendedName>
</protein>
<feature type="transmembrane region" description="Helical" evidence="5">
    <location>
        <begin position="197"/>
        <end position="216"/>
    </location>
</feature>
<dbReference type="STRING" id="1197717.BED41_12685"/>
<dbReference type="PANTHER" id="PTHR37422">
    <property type="entry name" value="TEICHURONIC ACID BIOSYNTHESIS PROTEIN TUAE"/>
    <property type="match status" value="1"/>
</dbReference>
<dbReference type="PANTHER" id="PTHR37422:SF23">
    <property type="entry name" value="TEICHURONIC ACID BIOSYNTHESIS PROTEIN TUAE"/>
    <property type="match status" value="1"/>
</dbReference>
<evidence type="ECO:0000259" key="6">
    <source>
        <dbReference type="Pfam" id="PF04932"/>
    </source>
</evidence>
<keyword evidence="8" id="KW-1185">Reference proteome</keyword>
<evidence type="ECO:0000256" key="2">
    <source>
        <dbReference type="ARBA" id="ARBA00022692"/>
    </source>
</evidence>
<feature type="transmembrane region" description="Helical" evidence="5">
    <location>
        <begin position="251"/>
        <end position="269"/>
    </location>
</feature>
<keyword evidence="3 5" id="KW-1133">Transmembrane helix</keyword>
<accession>A0A1B2I7C9</accession>
<feature type="transmembrane region" description="Helical" evidence="5">
    <location>
        <begin position="281"/>
        <end position="301"/>
    </location>
</feature>
<feature type="domain" description="O-antigen ligase-related" evidence="6">
    <location>
        <begin position="237"/>
        <end position="394"/>
    </location>
</feature>
<evidence type="ECO:0000256" key="1">
    <source>
        <dbReference type="ARBA" id="ARBA00004141"/>
    </source>
</evidence>
<feature type="transmembrane region" description="Helical" evidence="5">
    <location>
        <begin position="92"/>
        <end position="113"/>
    </location>
</feature>
<feature type="transmembrane region" description="Helical" evidence="5">
    <location>
        <begin position="31"/>
        <end position="51"/>
    </location>
</feature>
<dbReference type="EMBL" id="CP016757">
    <property type="protein sequence ID" value="ANZ45866.1"/>
    <property type="molecule type" value="Genomic_DNA"/>
</dbReference>
<keyword evidence="4 5" id="KW-0472">Membrane</keyword>
<keyword evidence="2 5" id="KW-0812">Transmembrane</keyword>
<dbReference type="GO" id="GO:0016020">
    <property type="term" value="C:membrane"/>
    <property type="evidence" value="ECO:0007669"/>
    <property type="project" value="UniProtKB-SubCell"/>
</dbReference>
<dbReference type="AlphaFoldDB" id="A0A1B2I7C9"/>
<comment type="subcellular location">
    <subcellularLocation>
        <location evidence="1">Membrane</location>
        <topology evidence="1">Multi-pass membrane protein</topology>
    </subcellularLocation>
</comment>
<gene>
    <name evidence="7" type="ORF">BED41_12685</name>
</gene>
<dbReference type="InterPro" id="IPR007016">
    <property type="entry name" value="O-antigen_ligase-rel_domated"/>
</dbReference>
<sequence length="612" mass="69875">MVKTSNKKRTTESKFSWGLLDGGPVSLVPRWIFYPLIFVSLALPNLIFSGVSWFDTLHIMKWAWAMVPVALISLIGGAILALYGAERTGFRLDIFGGVWFSLLAFVSLQPLWADIFALSTYMKEWFFFATLLAAYIFCYNLFTGEKALRCLLWCANLNAAVNIVFAELLIRDMNGPFWFIMNVPGNYIGNTGQQEMFGLWMAMAAMNGIFLHMVYSQFSEAEPKKYRNMKYANLVMLAFNSWGLWNSTTRAGMLSLMTGTIILSVIIWNCKPRKLLKNVGFAALLVAVMLVVNICMGYFGWSRAYALINKTSDMLLNTANFGARREIWLTSWNVVKEHPIAGVGLGHYKWHYLDGQRDAFKDHPEMKWQFTYWAHNEYLQWMAEFGLFGTLILLGAALWWIWSFIRALTRKKDLSYAAMWGCAFVYLIWFDAIFSRPFHRIENVIWLSLAFAVANRQLLPLSAKFSEISHGFIYRLLGFFMAAVAVMGMIFLYSGCRADKYLRAASLTNSASLQRYRIDEARHSLMGRDEANEQLAYHLLAVANVTKKPEDLAAGIEQLYRSFKTRPQAKQLLELINLAQRTGNQALLSELVRYLHPSEYRVVSGDAGPLSK</sequence>
<feature type="transmembrane region" description="Helical" evidence="5">
    <location>
        <begin position="125"/>
        <end position="143"/>
    </location>
</feature>
<name>A0A1B2I7C9_9BACT</name>
<organism evidence="7 8">
    <name type="scientific">Cloacibacillus porcorum</name>
    <dbReference type="NCBI Taxonomy" id="1197717"/>
    <lineage>
        <taxon>Bacteria</taxon>
        <taxon>Thermotogati</taxon>
        <taxon>Synergistota</taxon>
        <taxon>Synergistia</taxon>
        <taxon>Synergistales</taxon>
        <taxon>Synergistaceae</taxon>
        <taxon>Cloacibacillus</taxon>
    </lineage>
</organism>
<dbReference type="Pfam" id="PF04932">
    <property type="entry name" value="Wzy_C"/>
    <property type="match status" value="1"/>
</dbReference>
<feature type="transmembrane region" description="Helical" evidence="5">
    <location>
        <begin position="473"/>
        <end position="493"/>
    </location>
</feature>
<proteinExistence type="predicted"/>
<feature type="transmembrane region" description="Helical" evidence="5">
    <location>
        <begin position="63"/>
        <end position="85"/>
    </location>
</feature>
<feature type="transmembrane region" description="Helical" evidence="5">
    <location>
        <begin position="378"/>
        <end position="402"/>
    </location>
</feature>